<gene>
    <name evidence="2" type="primary">inlA</name>
    <name evidence="2" type="ORF">HG15A2_27260</name>
</gene>
<proteinExistence type="predicted"/>
<feature type="transmembrane region" description="Helical" evidence="1">
    <location>
        <begin position="21"/>
        <end position="41"/>
    </location>
</feature>
<dbReference type="PANTHER" id="PTHR12904:SF23">
    <property type="entry name" value="PROTEIN ZER-1 HOMOLOG"/>
    <property type="match status" value="1"/>
</dbReference>
<name>A0A517MX03_9BACT</name>
<keyword evidence="1" id="KW-1133">Transmembrane helix</keyword>
<reference evidence="2 3" key="1">
    <citation type="submission" date="2019-02" db="EMBL/GenBank/DDBJ databases">
        <title>Deep-cultivation of Planctomycetes and their phenomic and genomic characterization uncovers novel biology.</title>
        <authorList>
            <person name="Wiegand S."/>
            <person name="Jogler M."/>
            <person name="Boedeker C."/>
            <person name="Pinto D."/>
            <person name="Vollmers J."/>
            <person name="Rivas-Marin E."/>
            <person name="Kohn T."/>
            <person name="Peeters S.H."/>
            <person name="Heuer A."/>
            <person name="Rast P."/>
            <person name="Oberbeckmann S."/>
            <person name="Bunk B."/>
            <person name="Jeske O."/>
            <person name="Meyerdierks A."/>
            <person name="Storesund J.E."/>
            <person name="Kallscheuer N."/>
            <person name="Luecker S."/>
            <person name="Lage O.M."/>
            <person name="Pohl T."/>
            <person name="Merkel B.J."/>
            <person name="Hornburger P."/>
            <person name="Mueller R.-W."/>
            <person name="Bruemmer F."/>
            <person name="Labrenz M."/>
            <person name="Spormann A.M."/>
            <person name="Op den Camp H."/>
            <person name="Overmann J."/>
            <person name="Amann R."/>
            <person name="Jetten M.S.M."/>
            <person name="Mascher T."/>
            <person name="Medema M.H."/>
            <person name="Devos D.P."/>
            <person name="Kaster A.-K."/>
            <person name="Ovreas L."/>
            <person name="Rohde M."/>
            <person name="Galperin M.Y."/>
            <person name="Jogler C."/>
        </authorList>
    </citation>
    <scope>NUCLEOTIDE SEQUENCE [LARGE SCALE GENOMIC DNA]</scope>
    <source>
        <strain evidence="2 3">HG15A2</strain>
    </source>
</reference>
<keyword evidence="3" id="KW-1185">Reference proteome</keyword>
<protein>
    <submittedName>
        <fullName evidence="2">Internalin-A</fullName>
    </submittedName>
</protein>
<dbReference type="KEGG" id="amob:HG15A2_27260"/>
<dbReference type="InterPro" id="IPR051341">
    <property type="entry name" value="Zyg-11_UBL_adapter"/>
</dbReference>
<dbReference type="SUPFAM" id="SSF52047">
    <property type="entry name" value="RNI-like"/>
    <property type="match status" value="1"/>
</dbReference>
<dbReference type="Proteomes" id="UP000319852">
    <property type="component" value="Chromosome"/>
</dbReference>
<organism evidence="2 3">
    <name type="scientific">Adhaeretor mobilis</name>
    <dbReference type="NCBI Taxonomy" id="1930276"/>
    <lineage>
        <taxon>Bacteria</taxon>
        <taxon>Pseudomonadati</taxon>
        <taxon>Planctomycetota</taxon>
        <taxon>Planctomycetia</taxon>
        <taxon>Pirellulales</taxon>
        <taxon>Lacipirellulaceae</taxon>
        <taxon>Adhaeretor</taxon>
    </lineage>
</organism>
<keyword evidence="1" id="KW-0812">Transmembrane</keyword>
<evidence type="ECO:0000313" key="2">
    <source>
        <dbReference type="EMBL" id="QDS99403.1"/>
    </source>
</evidence>
<keyword evidence="1" id="KW-0472">Membrane</keyword>
<dbReference type="AlphaFoldDB" id="A0A517MX03"/>
<dbReference type="RefSeq" id="WP_218931939.1">
    <property type="nucleotide sequence ID" value="NZ_CP036263.1"/>
</dbReference>
<accession>A0A517MX03</accession>
<evidence type="ECO:0000256" key="1">
    <source>
        <dbReference type="SAM" id="Phobius"/>
    </source>
</evidence>
<sequence>MTVSSNNPPADSRPRRRWFRFSLRSLLIATVVVSLFFGLIVRPALEERDATEAIISKWGTVVYDWQVRARGSDSHAKPERPGPEWLRRWLGAHWFEQVVEVRLSGASYSDDKDRFKAGSHLKKLPALRSLSVNSFDLTVEDYRLLGNFTRIDELWLNTNYETRVQDAAELARNTGLRKLHILRAKVSREALLELTKLPNLERLSISCSSYDPQTGDILKEFQLQDDVTEALVRFFRLKSLSLFGTQITNDGMAELSRLTQLEHLTVSSPEITGESFEYVVKLKNLESLGTWAWDLKNADFKKLQALPNLTSLDLQTEISAEQVPGITDLKRLEKLTLRGDEINDESLQHFYKLRGLTWLNLSDTRVKKYGAAAKALKKAFPNCTIRLPKTKEEEERKRAFRNLKYGG</sequence>
<dbReference type="EMBL" id="CP036263">
    <property type="protein sequence ID" value="QDS99403.1"/>
    <property type="molecule type" value="Genomic_DNA"/>
</dbReference>
<evidence type="ECO:0000313" key="3">
    <source>
        <dbReference type="Proteomes" id="UP000319852"/>
    </source>
</evidence>
<dbReference type="Gene3D" id="3.80.10.10">
    <property type="entry name" value="Ribonuclease Inhibitor"/>
    <property type="match status" value="3"/>
</dbReference>
<dbReference type="InterPro" id="IPR032675">
    <property type="entry name" value="LRR_dom_sf"/>
</dbReference>
<dbReference type="PANTHER" id="PTHR12904">
    <property type="match status" value="1"/>
</dbReference>